<protein>
    <recommendedName>
        <fullName evidence="3">YqaJ viral recombinase domain-containing protein</fullName>
    </recommendedName>
</protein>
<evidence type="ECO:0000256" key="2">
    <source>
        <dbReference type="SAM" id="MobiDB-lite"/>
    </source>
</evidence>
<dbReference type="PIRSF" id="PIRSF028503">
    <property type="entry name" value="UCP028503"/>
    <property type="match status" value="1"/>
</dbReference>
<dbReference type="InterPro" id="IPR011604">
    <property type="entry name" value="PDDEXK-like_dom_sf"/>
</dbReference>
<proteinExistence type="predicted"/>
<evidence type="ECO:0000313" key="4">
    <source>
        <dbReference type="EMBL" id="KAF1016223.1"/>
    </source>
</evidence>
<evidence type="ECO:0000256" key="1">
    <source>
        <dbReference type="SAM" id="Coils"/>
    </source>
</evidence>
<evidence type="ECO:0000259" key="3">
    <source>
        <dbReference type="Pfam" id="PF09588"/>
    </source>
</evidence>
<reference evidence="5" key="1">
    <citation type="journal article" date="2020" name="MBio">
        <title>Horizontal gene transfer to a defensive symbiont with a reduced genome amongst a multipartite beetle microbiome.</title>
        <authorList>
            <person name="Waterworth S.C."/>
            <person name="Florez L.V."/>
            <person name="Rees E.R."/>
            <person name="Hertweck C."/>
            <person name="Kaltenpoth M."/>
            <person name="Kwan J.C."/>
        </authorList>
    </citation>
    <scope>NUCLEOTIDE SEQUENCE [LARGE SCALE GENOMIC DNA]</scope>
</reference>
<dbReference type="Gene3D" id="3.90.320.10">
    <property type="match status" value="1"/>
</dbReference>
<dbReference type="Pfam" id="PF09588">
    <property type="entry name" value="YqaJ"/>
    <property type="match status" value="1"/>
</dbReference>
<feature type="region of interest" description="Disordered" evidence="2">
    <location>
        <begin position="472"/>
        <end position="493"/>
    </location>
</feature>
<dbReference type="InterPro" id="IPR016889">
    <property type="entry name" value="UCP028503"/>
</dbReference>
<feature type="domain" description="YqaJ viral recombinase" evidence="3">
    <location>
        <begin position="13"/>
        <end position="148"/>
    </location>
</feature>
<organism evidence="4 5">
    <name type="scientific">Stenotrophomonas maltophilia</name>
    <name type="common">Pseudomonas maltophilia</name>
    <name type="synonym">Xanthomonas maltophilia</name>
    <dbReference type="NCBI Taxonomy" id="40324"/>
    <lineage>
        <taxon>Bacteria</taxon>
        <taxon>Pseudomonadati</taxon>
        <taxon>Pseudomonadota</taxon>
        <taxon>Gammaproteobacteria</taxon>
        <taxon>Lysobacterales</taxon>
        <taxon>Lysobacteraceae</taxon>
        <taxon>Stenotrophomonas</taxon>
        <taxon>Stenotrophomonas maltophilia group</taxon>
    </lineage>
</organism>
<name>A0A7V8FI79_STEMA</name>
<sequence length="581" mass="62711">MKTVELIQGTAAWHQHRATHFNASDAPAMMGCSPYKTRSQLLREFATGATIEHDAATLQRFADGHRFEDLARPLAERIIGEELYPCVGVDGKFSASFDGLTLLEDKAFEHKSLNDDLRLAMPVDGGDACLPLHYQVQMEHQAMVSGAERVLFMASKWAGDELVEERHCWYTPNPELRAKIVAGWAQFEADVAAYEPEVQEVQLIGRNRPQLPALRVQATGMVTMSNLEEFRAASMAQFEAMNYELVTDQDFADAENDIKFCKSVEDNAKASTAAILSGTGDVDAILRAIADVAAEARRNRLLKENAVKTRKDERRTEIGNAARRAVQDHVRGINETLGQHAIPVPPTLIADIGDAMKGKRSFASMQEAVDAVAANAKLDASQFADRIRANVAILDGHAEHPSLFADRVQLCVSKAPEDLRNLVAARISQHQQAEQARLDAEREKIRQEEEVRAQKAAADAAAAAAEQAAQAAQTVAAEQQPEPTAAAPAAATAPVRTAPTAVASAPAPGAAPREVVKIKLGDINARIAPLSISADGLALLGFKPINATGAAKLYDQAQFPDMCRAMVHGLQDAANSYPLAA</sequence>
<gene>
    <name evidence="4" type="ORF">GAK31_01712</name>
</gene>
<feature type="coiled-coil region" evidence="1">
    <location>
        <begin position="428"/>
        <end position="457"/>
    </location>
</feature>
<keyword evidence="1" id="KW-0175">Coiled coil</keyword>
<dbReference type="AlphaFoldDB" id="A0A7V8FI79"/>
<dbReference type="SUPFAM" id="SSF52980">
    <property type="entry name" value="Restriction endonuclease-like"/>
    <property type="match status" value="1"/>
</dbReference>
<dbReference type="EMBL" id="WNDS01000002">
    <property type="protein sequence ID" value="KAF1016223.1"/>
    <property type="molecule type" value="Genomic_DNA"/>
</dbReference>
<evidence type="ECO:0000313" key="5">
    <source>
        <dbReference type="Proteomes" id="UP000487117"/>
    </source>
</evidence>
<dbReference type="Proteomes" id="UP000487117">
    <property type="component" value="Unassembled WGS sequence"/>
</dbReference>
<accession>A0A7V8FI79</accession>
<dbReference type="InterPro" id="IPR011335">
    <property type="entry name" value="Restrct_endonuc-II-like"/>
</dbReference>
<comment type="caution">
    <text evidence="4">The sequence shown here is derived from an EMBL/GenBank/DDBJ whole genome shotgun (WGS) entry which is preliminary data.</text>
</comment>
<dbReference type="InterPro" id="IPR019080">
    <property type="entry name" value="YqaJ_viral_recombinase"/>
</dbReference>